<keyword evidence="12" id="KW-1185">Reference proteome</keyword>
<evidence type="ECO:0000256" key="7">
    <source>
        <dbReference type="ARBA" id="ARBA00023056"/>
    </source>
</evidence>
<dbReference type="eggNOG" id="COG0297">
    <property type="taxonomic scope" value="Bacteria"/>
</dbReference>
<dbReference type="CDD" id="cd03791">
    <property type="entry name" value="GT5_Glycogen_synthase_DULL1-like"/>
    <property type="match status" value="1"/>
</dbReference>
<dbReference type="GO" id="GO:0005978">
    <property type="term" value="P:glycogen biosynthetic process"/>
    <property type="evidence" value="ECO:0007669"/>
    <property type="project" value="UniProtKB-UniRule"/>
</dbReference>
<evidence type="ECO:0000259" key="9">
    <source>
        <dbReference type="Pfam" id="PF00534"/>
    </source>
</evidence>
<dbReference type="Gene3D" id="3.40.50.2000">
    <property type="entry name" value="Glycogen Phosphorylase B"/>
    <property type="match status" value="2"/>
</dbReference>
<accession>A0A249PEV6</accession>
<sequence length="480" mass="51280">MNVLSVASEVFPLVKTGGLADVVGALPSALLPHGIRIRTLVPGYPAVLHKLKKKKAVGSIGNLFGHPARVLAADYDGLDLLVLDQPALYARDGGPYLDTTGRDYPDNFRRFAALSLAAAEIASDSVVPGWKPDLVHVHDWQTALTPVYMRFGSAADIPTVMTIHNIAFQGQFGASVFPELSLPPEAFSMQFLEYYGDVGFLKGGLQTATAITTVSPSYAQEILTPEFGMGLEGLLASRVASLSGIVNGIDAATWNPESDPHIPQNYAPGTLKRRAANRKALEERFGLDKGPGPIFCVISRLTWQKGMDLLAQVTDDIVALGGRLVVLGSGDAALEGALMAASSRHRGHIGMVTGYDEPLSHLMQAGSDAILIPSRFEPCGLTQLYGLRYGCVPIVARTGGLTDTVIDANEAALAARVATGFQFQPVTADGLRLAIRRAMHAYKEPKVWARLQNQGMKSDVSWAKSAERYASLYSGLLAKG</sequence>
<dbReference type="GO" id="GO:0004373">
    <property type="term" value="F:alpha-1,4-glucan glucosyltransferase (UDP-glucose donor) activity"/>
    <property type="evidence" value="ECO:0007669"/>
    <property type="project" value="InterPro"/>
</dbReference>
<evidence type="ECO:0000256" key="2">
    <source>
        <dbReference type="ARBA" id="ARBA00002764"/>
    </source>
</evidence>
<protein>
    <recommendedName>
        <fullName evidence="8">Glycogen synthase</fullName>
        <ecNumber evidence="8">2.4.1.21</ecNumber>
    </recommendedName>
    <alternativeName>
        <fullName evidence="8">Starch [bacterial glycogen] synthase</fullName>
    </alternativeName>
</protein>
<dbReference type="GO" id="GO:0009011">
    <property type="term" value="F:alpha-1,4-glucan glucosyltransferase (ADP-glucose donor) activity"/>
    <property type="evidence" value="ECO:0007669"/>
    <property type="project" value="UniProtKB-UniRule"/>
</dbReference>
<organism evidence="11 12">
    <name type="scientific">Sinorhizobium sojae CCBAU 05684</name>
    <dbReference type="NCBI Taxonomy" id="716928"/>
    <lineage>
        <taxon>Bacteria</taxon>
        <taxon>Pseudomonadati</taxon>
        <taxon>Pseudomonadota</taxon>
        <taxon>Alphaproteobacteria</taxon>
        <taxon>Hyphomicrobiales</taxon>
        <taxon>Rhizobiaceae</taxon>
        <taxon>Sinorhizobium/Ensifer group</taxon>
        <taxon>Sinorhizobium</taxon>
    </lineage>
</organism>
<dbReference type="PANTHER" id="PTHR45825">
    <property type="entry name" value="GRANULE-BOUND STARCH SYNTHASE 1, CHLOROPLASTIC/AMYLOPLASTIC"/>
    <property type="match status" value="1"/>
</dbReference>
<comment type="catalytic activity">
    <reaction evidence="1 8">
        <text>[(1-&gt;4)-alpha-D-glucosyl](n) + ADP-alpha-D-glucose = [(1-&gt;4)-alpha-D-glucosyl](n+1) + ADP + H(+)</text>
        <dbReference type="Rhea" id="RHEA:18189"/>
        <dbReference type="Rhea" id="RHEA-COMP:9584"/>
        <dbReference type="Rhea" id="RHEA-COMP:9587"/>
        <dbReference type="ChEBI" id="CHEBI:15378"/>
        <dbReference type="ChEBI" id="CHEBI:15444"/>
        <dbReference type="ChEBI" id="CHEBI:57498"/>
        <dbReference type="ChEBI" id="CHEBI:456216"/>
        <dbReference type="EC" id="2.4.1.21"/>
    </reaction>
</comment>
<dbReference type="RefSeq" id="WP_095694270.1">
    <property type="nucleotide sequence ID" value="NZ_CP023067.1"/>
</dbReference>
<dbReference type="HAMAP" id="MF_00484">
    <property type="entry name" value="Glycogen_synth"/>
    <property type="match status" value="1"/>
</dbReference>
<dbReference type="NCBIfam" id="NF001899">
    <property type="entry name" value="PRK00654.1-2"/>
    <property type="match status" value="1"/>
</dbReference>
<evidence type="ECO:0000256" key="5">
    <source>
        <dbReference type="ARBA" id="ARBA00022676"/>
    </source>
</evidence>
<reference evidence="11 12" key="1">
    <citation type="submission" date="2017-08" db="EMBL/GenBank/DDBJ databases">
        <title>Multipartite genome sequences of Sinorhizobium species nodulating soybeans.</title>
        <authorList>
            <person name="Tian C.F."/>
        </authorList>
    </citation>
    <scope>NUCLEOTIDE SEQUENCE [LARGE SCALE GENOMIC DNA]</scope>
    <source>
        <strain evidence="11 12">CCBAU 05684</strain>
    </source>
</reference>
<gene>
    <name evidence="8" type="primary">glgA</name>
    <name evidence="11" type="ORF">SJ05684_c28650</name>
</gene>
<evidence type="ECO:0000259" key="10">
    <source>
        <dbReference type="Pfam" id="PF08323"/>
    </source>
</evidence>
<dbReference type="EMBL" id="CP023067">
    <property type="protein sequence ID" value="ASY64295.1"/>
    <property type="molecule type" value="Genomic_DNA"/>
</dbReference>
<evidence type="ECO:0000313" key="11">
    <source>
        <dbReference type="EMBL" id="ASY64295.1"/>
    </source>
</evidence>
<dbReference type="Proteomes" id="UP000217211">
    <property type="component" value="Chromosome"/>
</dbReference>
<dbReference type="EC" id="2.4.1.21" evidence="8"/>
<evidence type="ECO:0000313" key="12">
    <source>
        <dbReference type="Proteomes" id="UP000217211"/>
    </source>
</evidence>
<evidence type="ECO:0000256" key="4">
    <source>
        <dbReference type="ARBA" id="ARBA00010281"/>
    </source>
</evidence>
<evidence type="ECO:0000256" key="8">
    <source>
        <dbReference type="HAMAP-Rule" id="MF_00484"/>
    </source>
</evidence>
<dbReference type="AlphaFoldDB" id="A0A249PEV6"/>
<keyword evidence="7 8" id="KW-0320">Glycogen biosynthesis</keyword>
<evidence type="ECO:0000256" key="6">
    <source>
        <dbReference type="ARBA" id="ARBA00022679"/>
    </source>
</evidence>
<comment type="function">
    <text evidence="2 8">Synthesizes alpha-1,4-glucan chains using ADP-glucose.</text>
</comment>
<dbReference type="Pfam" id="PF00534">
    <property type="entry name" value="Glycos_transf_1"/>
    <property type="match status" value="1"/>
</dbReference>
<proteinExistence type="inferred from homology"/>
<dbReference type="NCBIfam" id="TIGR02095">
    <property type="entry name" value="glgA"/>
    <property type="match status" value="1"/>
</dbReference>
<dbReference type="GO" id="GO:0005829">
    <property type="term" value="C:cytosol"/>
    <property type="evidence" value="ECO:0007669"/>
    <property type="project" value="TreeGrafter"/>
</dbReference>
<name>A0A249PEV6_9HYPH</name>
<dbReference type="InterPro" id="IPR013534">
    <property type="entry name" value="Starch_synth_cat_dom"/>
</dbReference>
<dbReference type="InterPro" id="IPR011835">
    <property type="entry name" value="GS/SS"/>
</dbReference>
<dbReference type="InterPro" id="IPR001296">
    <property type="entry name" value="Glyco_trans_1"/>
</dbReference>
<feature type="domain" description="Starch synthase catalytic" evidence="10">
    <location>
        <begin position="2"/>
        <end position="236"/>
    </location>
</feature>
<evidence type="ECO:0000256" key="3">
    <source>
        <dbReference type="ARBA" id="ARBA00004964"/>
    </source>
</evidence>
<comment type="pathway">
    <text evidence="3 8">Glycan biosynthesis; glycogen biosynthesis.</text>
</comment>
<dbReference type="PANTHER" id="PTHR45825:SF11">
    <property type="entry name" value="ALPHA AMYLASE DOMAIN-CONTAINING PROTEIN"/>
    <property type="match status" value="1"/>
</dbReference>
<dbReference type="SUPFAM" id="SSF53756">
    <property type="entry name" value="UDP-Glycosyltransferase/glycogen phosphorylase"/>
    <property type="match status" value="1"/>
</dbReference>
<evidence type="ECO:0000256" key="1">
    <source>
        <dbReference type="ARBA" id="ARBA00001478"/>
    </source>
</evidence>
<dbReference type="UniPathway" id="UPA00164"/>
<feature type="domain" description="Glycosyl transferase family 1" evidence="9">
    <location>
        <begin position="290"/>
        <end position="449"/>
    </location>
</feature>
<comment type="similarity">
    <text evidence="4 8">Belongs to the glycosyltransferase 1 family. Bacterial/plant glycogen synthase subfamily.</text>
</comment>
<keyword evidence="6 8" id="KW-0808">Transferase</keyword>
<dbReference type="Pfam" id="PF08323">
    <property type="entry name" value="Glyco_transf_5"/>
    <property type="match status" value="1"/>
</dbReference>
<feature type="binding site" evidence="8">
    <location>
        <position position="15"/>
    </location>
    <ligand>
        <name>ADP-alpha-D-glucose</name>
        <dbReference type="ChEBI" id="CHEBI:57498"/>
    </ligand>
</feature>
<keyword evidence="5 8" id="KW-0328">Glycosyltransferase</keyword>
<dbReference type="KEGG" id="esj:SJ05684_c28650"/>